<evidence type="ECO:0000256" key="4">
    <source>
        <dbReference type="ARBA" id="ARBA00023163"/>
    </source>
</evidence>
<evidence type="ECO:0000256" key="3">
    <source>
        <dbReference type="ARBA" id="ARBA00023082"/>
    </source>
</evidence>
<dbReference type="Gene3D" id="1.10.10.10">
    <property type="entry name" value="Winged helix-like DNA-binding domain superfamily/Winged helix DNA-binding domain"/>
    <property type="match status" value="1"/>
</dbReference>
<sequence length="175" mass="20075">MSESDKHRVFINRLTGAQQRLYAYIYTQLGPGPNVDDVLQETNLSLWENADSYDPSRPFMPWAYQFAYNRVRAYRASLSRSRLIFDEKLLAMLHETFTESPLAGDSPLEALQGCVERLSKDQKQLLGERYEGERSLTDLAKQLGESITCLTSRLHRIRRDLARCIQGKMAAEVAK</sequence>
<dbReference type="SUPFAM" id="SSF88659">
    <property type="entry name" value="Sigma3 and sigma4 domains of RNA polymerase sigma factors"/>
    <property type="match status" value="1"/>
</dbReference>
<dbReference type="AlphaFoldDB" id="A0A518APL0"/>
<keyword evidence="7" id="KW-1185">Reference proteome</keyword>
<dbReference type="EMBL" id="CP036278">
    <property type="protein sequence ID" value="QDU56652.1"/>
    <property type="molecule type" value="Genomic_DNA"/>
</dbReference>
<dbReference type="InterPro" id="IPR014284">
    <property type="entry name" value="RNA_pol_sigma-70_dom"/>
</dbReference>
<accession>A0A518APL0</accession>
<evidence type="ECO:0000256" key="1">
    <source>
        <dbReference type="ARBA" id="ARBA00010641"/>
    </source>
</evidence>
<dbReference type="PANTHER" id="PTHR43133:SF51">
    <property type="entry name" value="RNA POLYMERASE SIGMA FACTOR"/>
    <property type="match status" value="1"/>
</dbReference>
<evidence type="ECO:0000313" key="7">
    <source>
        <dbReference type="Proteomes" id="UP000315750"/>
    </source>
</evidence>
<dbReference type="InterPro" id="IPR013324">
    <property type="entry name" value="RNA_pol_sigma_r3/r4-like"/>
</dbReference>
<comment type="similarity">
    <text evidence="1">Belongs to the sigma-70 factor family. ECF subfamily.</text>
</comment>
<keyword evidence="2" id="KW-0805">Transcription regulation</keyword>
<evidence type="ECO:0000256" key="2">
    <source>
        <dbReference type="ARBA" id="ARBA00023015"/>
    </source>
</evidence>
<organism evidence="6 7">
    <name type="scientific">Aeoliella mucimassa</name>
    <dbReference type="NCBI Taxonomy" id="2527972"/>
    <lineage>
        <taxon>Bacteria</taxon>
        <taxon>Pseudomonadati</taxon>
        <taxon>Planctomycetota</taxon>
        <taxon>Planctomycetia</taxon>
        <taxon>Pirellulales</taxon>
        <taxon>Lacipirellulaceae</taxon>
        <taxon>Aeoliella</taxon>
    </lineage>
</organism>
<dbReference type="KEGG" id="amuc:Pan181_28620"/>
<protein>
    <submittedName>
        <fullName evidence="6">RNA polymerase sigma factor CnrH</fullName>
    </submittedName>
</protein>
<dbReference type="InterPro" id="IPR007627">
    <property type="entry name" value="RNA_pol_sigma70_r2"/>
</dbReference>
<keyword evidence="4" id="KW-0804">Transcription</keyword>
<dbReference type="Proteomes" id="UP000315750">
    <property type="component" value="Chromosome"/>
</dbReference>
<dbReference type="InterPro" id="IPR014331">
    <property type="entry name" value="RNA_pol_sigma70_ECF_RHOBA"/>
</dbReference>
<dbReference type="GO" id="GO:0016987">
    <property type="term" value="F:sigma factor activity"/>
    <property type="evidence" value="ECO:0007669"/>
    <property type="project" value="UniProtKB-KW"/>
</dbReference>
<dbReference type="InterPro" id="IPR013325">
    <property type="entry name" value="RNA_pol_sigma_r2"/>
</dbReference>
<dbReference type="NCBIfam" id="TIGR02937">
    <property type="entry name" value="sigma70-ECF"/>
    <property type="match status" value="1"/>
</dbReference>
<evidence type="ECO:0000313" key="6">
    <source>
        <dbReference type="EMBL" id="QDU56652.1"/>
    </source>
</evidence>
<dbReference type="PANTHER" id="PTHR43133">
    <property type="entry name" value="RNA POLYMERASE ECF-TYPE SIGMA FACTO"/>
    <property type="match status" value="1"/>
</dbReference>
<dbReference type="GO" id="GO:0006352">
    <property type="term" value="P:DNA-templated transcription initiation"/>
    <property type="evidence" value="ECO:0007669"/>
    <property type="project" value="InterPro"/>
</dbReference>
<dbReference type="InterPro" id="IPR039425">
    <property type="entry name" value="RNA_pol_sigma-70-like"/>
</dbReference>
<dbReference type="InterPro" id="IPR036388">
    <property type="entry name" value="WH-like_DNA-bd_sf"/>
</dbReference>
<gene>
    <name evidence="6" type="primary">cnrH_2</name>
    <name evidence="6" type="ORF">Pan181_28620</name>
</gene>
<reference evidence="6 7" key="1">
    <citation type="submission" date="2019-02" db="EMBL/GenBank/DDBJ databases">
        <title>Deep-cultivation of Planctomycetes and their phenomic and genomic characterization uncovers novel biology.</title>
        <authorList>
            <person name="Wiegand S."/>
            <person name="Jogler M."/>
            <person name="Boedeker C."/>
            <person name="Pinto D."/>
            <person name="Vollmers J."/>
            <person name="Rivas-Marin E."/>
            <person name="Kohn T."/>
            <person name="Peeters S.H."/>
            <person name="Heuer A."/>
            <person name="Rast P."/>
            <person name="Oberbeckmann S."/>
            <person name="Bunk B."/>
            <person name="Jeske O."/>
            <person name="Meyerdierks A."/>
            <person name="Storesund J.E."/>
            <person name="Kallscheuer N."/>
            <person name="Luecker S."/>
            <person name="Lage O.M."/>
            <person name="Pohl T."/>
            <person name="Merkel B.J."/>
            <person name="Hornburger P."/>
            <person name="Mueller R.-W."/>
            <person name="Bruemmer F."/>
            <person name="Labrenz M."/>
            <person name="Spormann A.M."/>
            <person name="Op den Camp H."/>
            <person name="Overmann J."/>
            <person name="Amann R."/>
            <person name="Jetten M.S.M."/>
            <person name="Mascher T."/>
            <person name="Medema M.H."/>
            <person name="Devos D.P."/>
            <person name="Kaster A.-K."/>
            <person name="Ovreas L."/>
            <person name="Rohde M."/>
            <person name="Galperin M.Y."/>
            <person name="Jogler C."/>
        </authorList>
    </citation>
    <scope>NUCLEOTIDE SEQUENCE [LARGE SCALE GENOMIC DNA]</scope>
    <source>
        <strain evidence="6 7">Pan181</strain>
    </source>
</reference>
<name>A0A518APL0_9BACT</name>
<dbReference type="Gene3D" id="1.10.1740.10">
    <property type="match status" value="1"/>
</dbReference>
<keyword evidence="3" id="KW-0731">Sigma factor</keyword>
<dbReference type="Pfam" id="PF04542">
    <property type="entry name" value="Sigma70_r2"/>
    <property type="match status" value="1"/>
</dbReference>
<proteinExistence type="inferred from homology"/>
<dbReference type="NCBIfam" id="TIGR02989">
    <property type="entry name" value="Sig-70_gvs1"/>
    <property type="match status" value="1"/>
</dbReference>
<feature type="domain" description="RNA polymerase sigma-70 region 2" evidence="5">
    <location>
        <begin position="18"/>
        <end position="79"/>
    </location>
</feature>
<dbReference type="SUPFAM" id="SSF88946">
    <property type="entry name" value="Sigma2 domain of RNA polymerase sigma factors"/>
    <property type="match status" value="1"/>
</dbReference>
<evidence type="ECO:0000259" key="5">
    <source>
        <dbReference type="Pfam" id="PF04542"/>
    </source>
</evidence>